<feature type="region of interest" description="Disordered" evidence="1">
    <location>
        <begin position="1"/>
        <end position="132"/>
    </location>
</feature>
<organism evidence="4">
    <name type="scientific">Gongylonema pulchrum</name>
    <dbReference type="NCBI Taxonomy" id="637853"/>
    <lineage>
        <taxon>Eukaryota</taxon>
        <taxon>Metazoa</taxon>
        <taxon>Ecdysozoa</taxon>
        <taxon>Nematoda</taxon>
        <taxon>Chromadorea</taxon>
        <taxon>Rhabditida</taxon>
        <taxon>Spirurina</taxon>
        <taxon>Spiruromorpha</taxon>
        <taxon>Spiruroidea</taxon>
        <taxon>Gongylonematidae</taxon>
        <taxon>Gongylonema</taxon>
    </lineage>
</organism>
<feature type="compositionally biased region" description="Low complexity" evidence="1">
    <location>
        <begin position="109"/>
        <end position="127"/>
    </location>
</feature>
<evidence type="ECO:0000256" key="1">
    <source>
        <dbReference type="SAM" id="MobiDB-lite"/>
    </source>
</evidence>
<sequence length="389" mass="46608">MAVLLPASVKAMPCNDNRQQPNQRRIIIRPDKDLQRPSSSRSSKGWKPSTFLNRIHQNGSRQRGRTREQQQPQPQGQDYLQQHQEHQQRQRQREEYQQQQRQEYRQPQEEYQQQQQQQQRQEQQRYQQEQEQRRYRERERIREEQRAELEKQRQQQEEQRRIQEQRRLLDEQRRLQEQQQQQQQQEQQRRIQEQQRRIQQERKTEDELYTDDTAEPAEEQWRPLESPGQQTVQQGLFYYSAYRNYRGSTTRAPFSLGGPVKTPSLYDSAEESDYDYSQPVTEMTTTTTQRTQIPGTEEPGVWPTPFSFEQQVPCAAFTDEVCLQQKKAMGNDKMNKCCNKGIYLTDMCMPGRCTNVTTELCCMQKFMQVNLNPEIKTGEGVGRLVPVVQ</sequence>
<feature type="compositionally biased region" description="Polar residues" evidence="1">
    <location>
        <begin position="50"/>
        <end position="60"/>
    </location>
</feature>
<keyword evidence="3" id="KW-1185">Reference proteome</keyword>
<evidence type="ECO:0000313" key="3">
    <source>
        <dbReference type="Proteomes" id="UP000271098"/>
    </source>
</evidence>
<dbReference type="EMBL" id="UYRT01082644">
    <property type="protein sequence ID" value="VDN26270.1"/>
    <property type="molecule type" value="Genomic_DNA"/>
</dbReference>
<feature type="compositionally biased region" description="Basic and acidic residues" evidence="1">
    <location>
        <begin position="187"/>
        <end position="206"/>
    </location>
</feature>
<dbReference type="Proteomes" id="UP000271098">
    <property type="component" value="Unassembled WGS sequence"/>
</dbReference>
<evidence type="ECO:0000313" key="4">
    <source>
        <dbReference type="WBParaSite" id="GPUH_0001559901-mRNA-1"/>
    </source>
</evidence>
<feature type="compositionally biased region" description="Low complexity" evidence="1">
    <location>
        <begin position="36"/>
        <end position="49"/>
    </location>
</feature>
<evidence type="ECO:0000313" key="2">
    <source>
        <dbReference type="EMBL" id="VDN26270.1"/>
    </source>
</evidence>
<feature type="compositionally biased region" description="Basic and acidic residues" evidence="1">
    <location>
        <begin position="83"/>
        <end position="108"/>
    </location>
</feature>
<reference evidence="2 3" key="2">
    <citation type="submission" date="2018-11" db="EMBL/GenBank/DDBJ databases">
        <authorList>
            <consortium name="Pathogen Informatics"/>
        </authorList>
    </citation>
    <scope>NUCLEOTIDE SEQUENCE [LARGE SCALE GENOMIC DNA]</scope>
</reference>
<reference evidence="4" key="1">
    <citation type="submission" date="2016-06" db="UniProtKB">
        <authorList>
            <consortium name="WormBaseParasite"/>
        </authorList>
    </citation>
    <scope>IDENTIFICATION</scope>
</reference>
<feature type="compositionally biased region" description="Low complexity" evidence="1">
    <location>
        <begin position="69"/>
        <end position="82"/>
    </location>
</feature>
<proteinExistence type="predicted"/>
<dbReference type="AlphaFoldDB" id="A0A183E3N7"/>
<accession>A0A183E3N7</accession>
<dbReference type="OrthoDB" id="6134775at2759"/>
<dbReference type="WBParaSite" id="GPUH_0001559901-mRNA-1">
    <property type="protein sequence ID" value="GPUH_0001559901-mRNA-1"/>
    <property type="gene ID" value="GPUH_0001559901"/>
</dbReference>
<name>A0A183E3N7_9BILA</name>
<gene>
    <name evidence="2" type="ORF">GPUH_LOCUS15579</name>
</gene>
<protein>
    <submittedName>
        <fullName evidence="4">DB domain-containing protein</fullName>
    </submittedName>
</protein>
<feature type="compositionally biased region" description="Acidic residues" evidence="1">
    <location>
        <begin position="207"/>
        <end position="218"/>
    </location>
</feature>
<feature type="compositionally biased region" description="Low complexity" evidence="1">
    <location>
        <begin position="15"/>
        <end position="25"/>
    </location>
</feature>
<feature type="region of interest" description="Disordered" evidence="1">
    <location>
        <begin position="186"/>
        <end position="229"/>
    </location>
</feature>